<name>A0A100Y676_9ACTN</name>
<gene>
    <name evidence="2" type="ORF">ATE80_13235</name>
</gene>
<dbReference type="PROSITE" id="PS50943">
    <property type="entry name" value="HTH_CROC1"/>
    <property type="match status" value="1"/>
</dbReference>
<dbReference type="EMBL" id="LNSV01000027">
    <property type="protein sequence ID" value="KUH38426.1"/>
    <property type="molecule type" value="Genomic_DNA"/>
</dbReference>
<evidence type="ECO:0000313" key="3">
    <source>
        <dbReference type="Proteomes" id="UP000054011"/>
    </source>
</evidence>
<organism evidence="2 3">
    <name type="scientific">Streptomyces kanasensis</name>
    <dbReference type="NCBI Taxonomy" id="936756"/>
    <lineage>
        <taxon>Bacteria</taxon>
        <taxon>Bacillati</taxon>
        <taxon>Actinomycetota</taxon>
        <taxon>Actinomycetes</taxon>
        <taxon>Kitasatosporales</taxon>
        <taxon>Streptomycetaceae</taxon>
        <taxon>Streptomyces</taxon>
    </lineage>
</organism>
<dbReference type="Gene3D" id="1.10.260.40">
    <property type="entry name" value="lambda repressor-like DNA-binding domains"/>
    <property type="match status" value="1"/>
</dbReference>
<reference evidence="2 3" key="1">
    <citation type="submission" date="2015-11" db="EMBL/GenBank/DDBJ databases">
        <title>Genome-wide analysis reveals the secondary metabolome in Streptomyces kanasensis ZX01.</title>
        <authorList>
            <person name="Zhang G."/>
            <person name="Han L."/>
            <person name="Feng J."/>
            <person name="Zhang X."/>
        </authorList>
    </citation>
    <scope>NUCLEOTIDE SEQUENCE [LARGE SCALE GENOMIC DNA]</scope>
    <source>
        <strain evidence="2 3">ZX01</strain>
    </source>
</reference>
<dbReference type="SUPFAM" id="SSF47413">
    <property type="entry name" value="lambda repressor-like DNA-binding domains"/>
    <property type="match status" value="1"/>
</dbReference>
<dbReference type="GO" id="GO:0003677">
    <property type="term" value="F:DNA binding"/>
    <property type="evidence" value="ECO:0007669"/>
    <property type="project" value="InterPro"/>
</dbReference>
<dbReference type="CDD" id="cd00093">
    <property type="entry name" value="HTH_XRE"/>
    <property type="match status" value="1"/>
</dbReference>
<dbReference type="Pfam" id="PF01381">
    <property type="entry name" value="HTH_3"/>
    <property type="match status" value="1"/>
</dbReference>
<evidence type="ECO:0000259" key="1">
    <source>
        <dbReference type="PROSITE" id="PS50943"/>
    </source>
</evidence>
<dbReference type="AlphaFoldDB" id="A0A100Y676"/>
<feature type="domain" description="HTH cro/C1-type" evidence="1">
    <location>
        <begin position="16"/>
        <end position="72"/>
    </location>
</feature>
<keyword evidence="3" id="KW-1185">Reference proteome</keyword>
<proteinExistence type="predicted"/>
<dbReference type="SMART" id="SM00530">
    <property type="entry name" value="HTH_XRE"/>
    <property type="match status" value="1"/>
</dbReference>
<accession>A0A100Y676</accession>
<dbReference type="InterPro" id="IPR010982">
    <property type="entry name" value="Lambda_DNA-bd_dom_sf"/>
</dbReference>
<dbReference type="InterPro" id="IPR001387">
    <property type="entry name" value="Cro/C1-type_HTH"/>
</dbReference>
<evidence type="ECO:0000313" key="2">
    <source>
        <dbReference type="EMBL" id="KUH38426.1"/>
    </source>
</evidence>
<sequence>MMLPMNRDWARLGRAIKARREQLGMTTQQALADAAGVTRQTVQALEAGRVRSRMPAAMAAIERALQWEPGEASRILTGADEAAERYAEGMPSRVRRELSDGEVVDTEVVDLGVPGSGSRLVVVFKRDSPAADMDPAELQRQVEEWTRIQRAMRDIAAPPEGNSR</sequence>
<dbReference type="Proteomes" id="UP000054011">
    <property type="component" value="Unassembled WGS sequence"/>
</dbReference>
<comment type="caution">
    <text evidence="2">The sequence shown here is derived from an EMBL/GenBank/DDBJ whole genome shotgun (WGS) entry which is preliminary data.</text>
</comment>
<protein>
    <recommendedName>
        <fullName evidence="1">HTH cro/C1-type domain-containing protein</fullName>
    </recommendedName>
</protein>